<dbReference type="InterPro" id="IPR009056">
    <property type="entry name" value="Cyt_c-like_dom"/>
</dbReference>
<evidence type="ECO:0000313" key="9">
    <source>
        <dbReference type="Proteomes" id="UP000253606"/>
    </source>
</evidence>
<dbReference type="EMBL" id="CP030840">
    <property type="protein sequence ID" value="AXC10644.1"/>
    <property type="molecule type" value="Genomic_DNA"/>
</dbReference>
<sequence length="110" mass="11973">MACASVLLLVGCKPPLPPSKPLSELTPQENSGYAVFQSRCARCHYANSDSGLRGPGLQALYKQPYLPSGAPANDDRITYVIRYGRGMMPAFGSDLDERQLSNLIAYLHTL</sequence>
<dbReference type="KEGG" id="abas:ACPOL_1296"/>
<organism evidence="8 9">
    <name type="scientific">Acidisarcina polymorpha</name>
    <dbReference type="NCBI Taxonomy" id="2211140"/>
    <lineage>
        <taxon>Bacteria</taxon>
        <taxon>Pseudomonadati</taxon>
        <taxon>Acidobacteriota</taxon>
        <taxon>Terriglobia</taxon>
        <taxon>Terriglobales</taxon>
        <taxon>Acidobacteriaceae</taxon>
        <taxon>Acidisarcina</taxon>
    </lineage>
</organism>
<keyword evidence="4" id="KW-0249">Electron transport</keyword>
<dbReference type="GO" id="GO:0005506">
    <property type="term" value="F:iron ion binding"/>
    <property type="evidence" value="ECO:0007669"/>
    <property type="project" value="InterPro"/>
</dbReference>
<evidence type="ECO:0000256" key="1">
    <source>
        <dbReference type="ARBA" id="ARBA00022448"/>
    </source>
</evidence>
<dbReference type="GO" id="GO:0009055">
    <property type="term" value="F:electron transfer activity"/>
    <property type="evidence" value="ECO:0007669"/>
    <property type="project" value="InterPro"/>
</dbReference>
<reference evidence="8 9" key="1">
    <citation type="journal article" date="2018" name="Front. Microbiol.">
        <title>Hydrolytic Capabilities as a Key to Environmental Success: Chitinolytic and Cellulolytic Acidobacteria From Acidic Sub-arctic Soils and Boreal Peatlands.</title>
        <authorList>
            <person name="Belova S.E."/>
            <person name="Ravin N.V."/>
            <person name="Pankratov T.A."/>
            <person name="Rakitin A.L."/>
            <person name="Ivanova A.A."/>
            <person name="Beletsky A.V."/>
            <person name="Mardanov A.V."/>
            <person name="Sinninghe Damste J.S."/>
            <person name="Dedysh S.N."/>
        </authorList>
    </citation>
    <scope>NUCLEOTIDE SEQUENCE [LARGE SCALE GENOMIC DNA]</scope>
    <source>
        <strain evidence="8 9">SBC82</strain>
    </source>
</reference>
<dbReference type="GO" id="GO:0020037">
    <property type="term" value="F:heme binding"/>
    <property type="evidence" value="ECO:0007669"/>
    <property type="project" value="InterPro"/>
</dbReference>
<dbReference type="Proteomes" id="UP000253606">
    <property type="component" value="Chromosome"/>
</dbReference>
<dbReference type="RefSeq" id="WP_236657262.1">
    <property type="nucleotide sequence ID" value="NZ_CP030840.1"/>
</dbReference>
<keyword evidence="9" id="KW-1185">Reference proteome</keyword>
<keyword evidence="5 6" id="KW-0408">Iron</keyword>
<evidence type="ECO:0000256" key="3">
    <source>
        <dbReference type="ARBA" id="ARBA00022723"/>
    </source>
</evidence>
<dbReference type="SUPFAM" id="SSF46626">
    <property type="entry name" value="Cytochrome c"/>
    <property type="match status" value="1"/>
</dbReference>
<dbReference type="PRINTS" id="PR00605">
    <property type="entry name" value="CYTCHROMECIC"/>
</dbReference>
<evidence type="ECO:0000313" key="8">
    <source>
        <dbReference type="EMBL" id="AXC10644.1"/>
    </source>
</evidence>
<keyword evidence="1" id="KW-0813">Transport</keyword>
<dbReference type="InterPro" id="IPR036909">
    <property type="entry name" value="Cyt_c-like_dom_sf"/>
</dbReference>
<protein>
    <recommendedName>
        <fullName evidence="7">Cytochrome c domain-containing protein</fullName>
    </recommendedName>
</protein>
<dbReference type="Pfam" id="PF13442">
    <property type="entry name" value="Cytochrome_CBB3"/>
    <property type="match status" value="1"/>
</dbReference>
<dbReference type="PANTHER" id="PTHR37823">
    <property type="entry name" value="CYTOCHROME C-553-LIKE"/>
    <property type="match status" value="1"/>
</dbReference>
<keyword evidence="3 6" id="KW-0479">Metal-binding</keyword>
<dbReference type="Gene3D" id="1.10.760.10">
    <property type="entry name" value="Cytochrome c-like domain"/>
    <property type="match status" value="1"/>
</dbReference>
<name>A0A2Z5FVW7_9BACT</name>
<evidence type="ECO:0000256" key="4">
    <source>
        <dbReference type="ARBA" id="ARBA00022982"/>
    </source>
</evidence>
<accession>A0A2Z5FVW7</accession>
<feature type="domain" description="Cytochrome c" evidence="7">
    <location>
        <begin position="27"/>
        <end position="110"/>
    </location>
</feature>
<gene>
    <name evidence="8" type="ORF">ACPOL_1296</name>
</gene>
<dbReference type="InterPro" id="IPR051811">
    <property type="entry name" value="Cytochrome_c550/c551-like"/>
</dbReference>
<evidence type="ECO:0000256" key="6">
    <source>
        <dbReference type="PROSITE-ProRule" id="PRU00433"/>
    </source>
</evidence>
<evidence type="ECO:0000259" key="7">
    <source>
        <dbReference type="PROSITE" id="PS51007"/>
    </source>
</evidence>
<dbReference type="InterPro" id="IPR008168">
    <property type="entry name" value="Cyt_C_IC"/>
</dbReference>
<keyword evidence="2 6" id="KW-0349">Heme</keyword>
<evidence type="ECO:0000256" key="2">
    <source>
        <dbReference type="ARBA" id="ARBA00022617"/>
    </source>
</evidence>
<evidence type="ECO:0000256" key="5">
    <source>
        <dbReference type="ARBA" id="ARBA00023004"/>
    </source>
</evidence>
<dbReference type="PANTHER" id="PTHR37823:SF1">
    <property type="entry name" value="CYTOCHROME C-553-LIKE"/>
    <property type="match status" value="1"/>
</dbReference>
<proteinExistence type="predicted"/>
<dbReference type="AlphaFoldDB" id="A0A2Z5FVW7"/>
<dbReference type="PROSITE" id="PS51007">
    <property type="entry name" value="CYTC"/>
    <property type="match status" value="1"/>
</dbReference>